<dbReference type="PIRSF" id="PIRSF005052">
    <property type="entry name" value="P-loopkin"/>
    <property type="match status" value="1"/>
</dbReference>
<evidence type="ECO:0000256" key="4">
    <source>
        <dbReference type="HAMAP-Rule" id="MF_00636"/>
    </source>
</evidence>
<gene>
    <name evidence="7" type="primary">rapZ</name>
    <name evidence="7" type="ORF">HER31_13925</name>
</gene>
<dbReference type="Proteomes" id="UP000501602">
    <property type="component" value="Chromosome"/>
</dbReference>
<organism evidence="7 8">
    <name type="scientific">Ferrimonas lipolytica</name>
    <dbReference type="NCBI Taxonomy" id="2724191"/>
    <lineage>
        <taxon>Bacteria</taxon>
        <taxon>Pseudomonadati</taxon>
        <taxon>Pseudomonadota</taxon>
        <taxon>Gammaproteobacteria</taxon>
        <taxon>Alteromonadales</taxon>
        <taxon>Ferrimonadaceae</taxon>
        <taxon>Ferrimonas</taxon>
    </lineage>
</organism>
<sequence length="282" mass="32197">MKLVILSGRSGAGKTVALHVLEDLGYYCVDNLPMPLLLQLLQSLENQRELVAVSLDIRNLPDQELAITKLRERIPAGIDAQIYFLDASDDTLMRRYSETRRRHPLSNDGAPLAEAIGQERSLLQPLAQDADHLINTDNLSVYDLANEVRTLLLGEAPNEMMVVFESFGFKHGMPQQADFMFDVRFLANPHWEPELRPFTGKDKPVADFFLQHSSVTRFIDSTERFILNWLPMLERNNRAYLTIAIGCTGGKHRSVYVVEQLTQRFKLHRDGISVRHRELDVD</sequence>
<dbReference type="InterPro" id="IPR005337">
    <property type="entry name" value="RapZ-like"/>
</dbReference>
<feature type="binding site" evidence="4">
    <location>
        <begin position="8"/>
        <end position="15"/>
    </location>
    <ligand>
        <name>ATP</name>
        <dbReference type="ChEBI" id="CHEBI:30616"/>
    </ligand>
</feature>
<dbReference type="SUPFAM" id="SSF52540">
    <property type="entry name" value="P-loop containing nucleoside triphosphate hydrolases"/>
    <property type="match status" value="1"/>
</dbReference>
<dbReference type="PANTHER" id="PTHR30448:SF0">
    <property type="entry name" value="RNASE ADAPTER PROTEIN RAPZ"/>
    <property type="match status" value="1"/>
</dbReference>
<dbReference type="InterPro" id="IPR053930">
    <property type="entry name" value="RapZ-like_N"/>
</dbReference>
<dbReference type="AlphaFoldDB" id="A0A6H1UFL3"/>
<dbReference type="GO" id="GO:0005525">
    <property type="term" value="F:GTP binding"/>
    <property type="evidence" value="ECO:0007669"/>
    <property type="project" value="UniProtKB-UniRule"/>
</dbReference>
<feature type="domain" description="RapZ C-terminal" evidence="6">
    <location>
        <begin position="160"/>
        <end position="279"/>
    </location>
</feature>
<accession>A0A6H1UFL3</accession>
<evidence type="ECO:0000259" key="6">
    <source>
        <dbReference type="Pfam" id="PF22740"/>
    </source>
</evidence>
<dbReference type="GO" id="GO:0005524">
    <property type="term" value="F:ATP binding"/>
    <property type="evidence" value="ECO:0007669"/>
    <property type="project" value="UniProtKB-UniRule"/>
</dbReference>
<keyword evidence="3 4" id="KW-0342">GTP-binding</keyword>
<reference evidence="7 8" key="1">
    <citation type="submission" date="2020-04" db="EMBL/GenBank/DDBJ databases">
        <title>Ferrimonas sp. S7 isolated from sea water.</title>
        <authorList>
            <person name="Bae S.S."/>
            <person name="Baek K."/>
        </authorList>
    </citation>
    <scope>NUCLEOTIDE SEQUENCE [LARGE SCALE GENOMIC DNA]</scope>
    <source>
        <strain evidence="7 8">S7</strain>
    </source>
</reference>
<name>A0A6H1UFL3_9GAMM</name>
<proteinExistence type="inferred from homology"/>
<evidence type="ECO:0000313" key="8">
    <source>
        <dbReference type="Proteomes" id="UP000501602"/>
    </source>
</evidence>
<evidence type="ECO:0000313" key="7">
    <source>
        <dbReference type="EMBL" id="QIZ77895.1"/>
    </source>
</evidence>
<dbReference type="Pfam" id="PF22740">
    <property type="entry name" value="PapZ_C"/>
    <property type="match status" value="1"/>
</dbReference>
<dbReference type="Pfam" id="PF03668">
    <property type="entry name" value="RapZ-like_N"/>
    <property type="match status" value="1"/>
</dbReference>
<dbReference type="EMBL" id="CP051180">
    <property type="protein sequence ID" value="QIZ77895.1"/>
    <property type="molecule type" value="Genomic_DNA"/>
</dbReference>
<dbReference type="NCBIfam" id="NF003828">
    <property type="entry name" value="PRK05416.1"/>
    <property type="match status" value="1"/>
</dbReference>
<evidence type="ECO:0000259" key="5">
    <source>
        <dbReference type="Pfam" id="PF03668"/>
    </source>
</evidence>
<evidence type="ECO:0000256" key="1">
    <source>
        <dbReference type="ARBA" id="ARBA00022741"/>
    </source>
</evidence>
<protein>
    <submittedName>
        <fullName evidence="7">RNase adapter RapZ</fullName>
    </submittedName>
</protein>
<evidence type="ECO:0000256" key="2">
    <source>
        <dbReference type="ARBA" id="ARBA00022840"/>
    </source>
</evidence>
<feature type="binding site" evidence="4">
    <location>
        <begin position="56"/>
        <end position="59"/>
    </location>
    <ligand>
        <name>GTP</name>
        <dbReference type="ChEBI" id="CHEBI:37565"/>
    </ligand>
</feature>
<dbReference type="InterPro" id="IPR053931">
    <property type="entry name" value="RapZ_C"/>
</dbReference>
<dbReference type="Gene3D" id="3.40.50.300">
    <property type="entry name" value="P-loop containing nucleotide triphosphate hydrolases"/>
    <property type="match status" value="1"/>
</dbReference>
<dbReference type="PANTHER" id="PTHR30448">
    <property type="entry name" value="RNASE ADAPTER PROTEIN RAPZ"/>
    <property type="match status" value="1"/>
</dbReference>
<dbReference type="RefSeq" id="WP_168661326.1">
    <property type="nucleotide sequence ID" value="NZ_CP051180.1"/>
</dbReference>
<dbReference type="KEGG" id="fes:HER31_13925"/>
<dbReference type="HAMAP" id="MF_00636">
    <property type="entry name" value="RapZ_like"/>
    <property type="match status" value="1"/>
</dbReference>
<keyword evidence="2 4" id="KW-0067">ATP-binding</keyword>
<keyword evidence="8" id="KW-1185">Reference proteome</keyword>
<feature type="domain" description="RapZ-like N-terminal" evidence="5">
    <location>
        <begin position="1"/>
        <end position="155"/>
    </location>
</feature>
<evidence type="ECO:0000256" key="3">
    <source>
        <dbReference type="ARBA" id="ARBA00023134"/>
    </source>
</evidence>
<dbReference type="InterPro" id="IPR027417">
    <property type="entry name" value="P-loop_NTPase"/>
</dbReference>
<keyword evidence="1 4" id="KW-0547">Nucleotide-binding</keyword>